<evidence type="ECO:0000313" key="2">
    <source>
        <dbReference type="Proteomes" id="UP000078252"/>
    </source>
</evidence>
<name>A0A175RNI7_9MICO</name>
<dbReference type="Proteomes" id="UP000078252">
    <property type="component" value="Unassembled WGS sequence"/>
</dbReference>
<protein>
    <submittedName>
        <fullName evidence="1">Uncharacterized protein</fullName>
    </submittedName>
</protein>
<dbReference type="RefSeq" id="WP_058726367.1">
    <property type="nucleotide sequence ID" value="NZ_LDQC01000068.1"/>
</dbReference>
<dbReference type="OrthoDB" id="3987726at2"/>
<evidence type="ECO:0000313" key="1">
    <source>
        <dbReference type="EMBL" id="KTR04359.1"/>
    </source>
</evidence>
<dbReference type="STRING" id="33881.NS184_12155"/>
<dbReference type="AlphaFoldDB" id="A0A175RNI7"/>
<gene>
    <name evidence="1" type="ORF">NS184_12155</name>
</gene>
<dbReference type="EMBL" id="LDQC01000068">
    <property type="protein sequence ID" value="KTR04359.1"/>
    <property type="molecule type" value="Genomic_DNA"/>
</dbReference>
<accession>A0A175RNI7</accession>
<comment type="caution">
    <text evidence="1">The sequence shown here is derived from an EMBL/GenBank/DDBJ whole genome shotgun (WGS) entry which is preliminary data.</text>
</comment>
<reference evidence="1 2" key="1">
    <citation type="journal article" date="2016" name="Front. Microbiol.">
        <title>Genomic Resource of Rice Seed Associated Bacteria.</title>
        <authorList>
            <person name="Midha S."/>
            <person name="Bansal K."/>
            <person name="Sharma S."/>
            <person name="Kumar N."/>
            <person name="Patil P.P."/>
            <person name="Chaudhry V."/>
            <person name="Patil P.B."/>
        </authorList>
    </citation>
    <scope>NUCLEOTIDE SEQUENCE [LARGE SCALE GENOMIC DNA]</scope>
    <source>
        <strain evidence="1 2">NS184</strain>
    </source>
</reference>
<organism evidence="1 2">
    <name type="scientific">Curtobacterium luteum</name>
    <dbReference type="NCBI Taxonomy" id="33881"/>
    <lineage>
        <taxon>Bacteria</taxon>
        <taxon>Bacillati</taxon>
        <taxon>Actinomycetota</taxon>
        <taxon>Actinomycetes</taxon>
        <taxon>Micrococcales</taxon>
        <taxon>Microbacteriaceae</taxon>
        <taxon>Curtobacterium</taxon>
    </lineage>
</organism>
<sequence length="60" mass="6110">MPNTLLTPDNIAGTAAELVGKGLGLAALLHRDLEAEFNLGSGDTVKIRVPGAIAAQTRGI</sequence>
<proteinExistence type="predicted"/>